<protein>
    <submittedName>
        <fullName evidence="2">Uncharacterized protein</fullName>
    </submittedName>
</protein>
<dbReference type="KEGG" id="ssl:SS1G_10082"/>
<organism evidence="2 3">
    <name type="scientific">Sclerotinia sclerotiorum (strain ATCC 18683 / 1980 / Ss-1)</name>
    <name type="common">White mold</name>
    <name type="synonym">Whetzelinia sclerotiorum</name>
    <dbReference type="NCBI Taxonomy" id="665079"/>
    <lineage>
        <taxon>Eukaryota</taxon>
        <taxon>Fungi</taxon>
        <taxon>Dikarya</taxon>
        <taxon>Ascomycota</taxon>
        <taxon>Pezizomycotina</taxon>
        <taxon>Leotiomycetes</taxon>
        <taxon>Helotiales</taxon>
        <taxon>Sclerotiniaceae</taxon>
        <taxon>Sclerotinia</taxon>
    </lineage>
</organism>
<feature type="signal peptide" evidence="1">
    <location>
        <begin position="1"/>
        <end position="22"/>
    </location>
</feature>
<dbReference type="Proteomes" id="UP000177798">
    <property type="component" value="Chromosome 16"/>
</dbReference>
<name>A0A1D9QM23_SCLS1</name>
<reference evidence="3" key="1">
    <citation type="journal article" date="2017" name="Genome Biol. Evol.">
        <title>The complete genome sequence of the phytopathogenic fungus Sclerotinia sclerotiorum reveals insights into the genome architecture of broad host range pathogens.</title>
        <authorList>
            <person name="Derbyshire M."/>
            <person name="Denton-Giles M."/>
            <person name="Hegedus D."/>
            <person name="Seifbarghy S."/>
            <person name="Rollins J."/>
            <person name="van Kan J."/>
            <person name="Seidl M.F."/>
            <person name="Faino L."/>
            <person name="Mbengue M."/>
            <person name="Navaud O."/>
            <person name="Raffaele S."/>
            <person name="Hammond-Kosack K."/>
            <person name="Heard S."/>
            <person name="Oliver R."/>
        </authorList>
    </citation>
    <scope>NUCLEOTIDE SEQUENCE [LARGE SCALE GENOMIC DNA]</scope>
    <source>
        <strain evidence="3">ATCC 18683 / 1980 / Ss-1</strain>
    </source>
</reference>
<dbReference type="VEuPathDB" id="FungiDB:sscle_16g107570"/>
<keyword evidence="1" id="KW-0732">Signal</keyword>
<dbReference type="AlphaFoldDB" id="A0A1D9QM23"/>
<evidence type="ECO:0000313" key="2">
    <source>
        <dbReference type="EMBL" id="APA15987.1"/>
    </source>
</evidence>
<evidence type="ECO:0000256" key="1">
    <source>
        <dbReference type="SAM" id="SignalP"/>
    </source>
</evidence>
<feature type="chain" id="PRO_5010574063" evidence="1">
    <location>
        <begin position="23"/>
        <end position="129"/>
    </location>
</feature>
<dbReference type="EMBL" id="CP017829">
    <property type="protein sequence ID" value="APA15987.1"/>
    <property type="molecule type" value="Genomic_DNA"/>
</dbReference>
<dbReference type="OMA" id="VIMMSYG"/>
<accession>A0A1D9QM23</accession>
<gene>
    <name evidence="2" type="ORF">sscle_16g107570</name>
</gene>
<sequence length="129" mass="13603">MHISTPLTLTLLTLLKCTPILALDYTSTYNLASAARWDANLIDTPNNVSCTVTYNDVSSLLIPDADGYLSSPIAIAIPCSKKNYVATTVVGKDSSVISYTVPGGKVVTFVTGKRSVLGDGEVVQMVFGA</sequence>
<dbReference type="RefSeq" id="XP_001588535.1">
    <property type="nucleotide sequence ID" value="XM_001588485.1"/>
</dbReference>
<evidence type="ECO:0000313" key="3">
    <source>
        <dbReference type="Proteomes" id="UP000177798"/>
    </source>
</evidence>
<dbReference type="OrthoDB" id="3485142at2759"/>
<proteinExistence type="predicted"/>